<protein>
    <submittedName>
        <fullName evidence="2">Uncharacterized protein</fullName>
    </submittedName>
</protein>
<comment type="caution">
    <text evidence="2">The sequence shown here is derived from an EMBL/GenBank/DDBJ whole genome shotgun (WGS) entry which is preliminary data.</text>
</comment>
<keyword evidence="3" id="KW-1185">Reference proteome</keyword>
<proteinExistence type="predicted"/>
<gene>
    <name evidence="2" type="ORF">PGLA1383_LOCUS1910</name>
</gene>
<feature type="compositionally biased region" description="Basic and acidic residues" evidence="1">
    <location>
        <begin position="268"/>
        <end position="278"/>
    </location>
</feature>
<dbReference type="AlphaFoldDB" id="A0A813D3Q9"/>
<dbReference type="OrthoDB" id="1585145at2759"/>
<sequence>VVGLHPDGRQKYSPATSFAWENTLWNNYGRDVSGLTWELDDEIQRGGKGARRGAQPEAEVCAAIHEKLLGRLESLLAQAPEDSACLALDYRNVDASYDKLKELGRRKHESMKVRCIYLLLGGAHGFDGKNDSDSSLYESILHRFRHKLGHNRVGIVNLCEDNETAKFTASKVSAFLAVEHSRGVLRHVVAGLEDLKAPSRPPAAPARRAPWASSGGESAKTLKVEVGVQTDPEERPEDEAPASQATETACSGLNSKPPGSDSLDQDAVEERPRAVSVQ</sequence>
<accession>A0A813D3Q9</accession>
<name>A0A813D3Q9_POLGL</name>
<reference evidence="2" key="1">
    <citation type="submission" date="2021-02" db="EMBL/GenBank/DDBJ databases">
        <authorList>
            <person name="Dougan E. K."/>
            <person name="Rhodes N."/>
            <person name="Thang M."/>
            <person name="Chan C."/>
        </authorList>
    </citation>
    <scope>NUCLEOTIDE SEQUENCE</scope>
</reference>
<feature type="compositionally biased region" description="Polar residues" evidence="1">
    <location>
        <begin position="243"/>
        <end position="254"/>
    </location>
</feature>
<feature type="non-terminal residue" evidence="2">
    <location>
        <position position="278"/>
    </location>
</feature>
<evidence type="ECO:0000313" key="2">
    <source>
        <dbReference type="EMBL" id="CAE8582921.1"/>
    </source>
</evidence>
<feature type="compositionally biased region" description="Low complexity" evidence="1">
    <location>
        <begin position="205"/>
        <end position="214"/>
    </location>
</feature>
<evidence type="ECO:0000256" key="1">
    <source>
        <dbReference type="SAM" id="MobiDB-lite"/>
    </source>
</evidence>
<organism evidence="2 3">
    <name type="scientific">Polarella glacialis</name>
    <name type="common">Dinoflagellate</name>
    <dbReference type="NCBI Taxonomy" id="89957"/>
    <lineage>
        <taxon>Eukaryota</taxon>
        <taxon>Sar</taxon>
        <taxon>Alveolata</taxon>
        <taxon>Dinophyceae</taxon>
        <taxon>Suessiales</taxon>
        <taxon>Suessiaceae</taxon>
        <taxon>Polarella</taxon>
    </lineage>
</organism>
<evidence type="ECO:0000313" key="3">
    <source>
        <dbReference type="Proteomes" id="UP000654075"/>
    </source>
</evidence>
<feature type="region of interest" description="Disordered" evidence="1">
    <location>
        <begin position="196"/>
        <end position="278"/>
    </location>
</feature>
<dbReference type="Proteomes" id="UP000654075">
    <property type="component" value="Unassembled WGS sequence"/>
</dbReference>
<feature type="non-terminal residue" evidence="2">
    <location>
        <position position="1"/>
    </location>
</feature>
<dbReference type="EMBL" id="CAJNNV010000530">
    <property type="protein sequence ID" value="CAE8582921.1"/>
    <property type="molecule type" value="Genomic_DNA"/>
</dbReference>